<evidence type="ECO:0000313" key="5">
    <source>
        <dbReference type="EMBL" id="KAG1552140.1"/>
    </source>
</evidence>
<dbReference type="GO" id="GO:0005634">
    <property type="term" value="C:nucleus"/>
    <property type="evidence" value="ECO:0007669"/>
    <property type="project" value="UniProtKB-SubCell"/>
</dbReference>
<evidence type="ECO:0000256" key="1">
    <source>
        <dbReference type="ARBA" id="ARBA00004123"/>
    </source>
</evidence>
<dbReference type="Pfam" id="PF15613">
    <property type="entry name" value="WSD"/>
    <property type="match status" value="1"/>
</dbReference>
<evidence type="ECO:0000256" key="3">
    <source>
        <dbReference type="SAM" id="MobiDB-lite"/>
    </source>
</evidence>
<protein>
    <recommendedName>
        <fullName evidence="4">WHIM2 domain-containing protein</fullName>
    </recommendedName>
</protein>
<sequence>MEKESLQLSSCQQWKVAFIHAFASTFNPQQTIAPSFFKLPEFTPNQLEAEIQKEDSELVHNIICSCLGNIFNRKNPIESYTKSLQDVVSEKMKTLDIDLDKNPLRDQKFNTLSVDLKLLLLYSMIEWQLQDSQAVRYIIDYCNTTTRKNQRNPIKSSPIGADKQKNTYWQFGESSCLWKETANKKNWEKVCKDKQELEAFVDQISSSTNRAEKALSKYIIEYVYPLAEKEERKKAKLEREEWKRLNPIEPAETRTYTRKRERVNYNYDNFYETDDSDEYLESSSSPPPLKKPTRSSSRLNNIE</sequence>
<dbReference type="Proteomes" id="UP000717996">
    <property type="component" value="Unassembled WGS sequence"/>
</dbReference>
<comment type="caution">
    <text evidence="5">The sequence shown here is derived from an EMBL/GenBank/DDBJ whole genome shotgun (WGS) entry which is preliminary data.</text>
</comment>
<dbReference type="OrthoDB" id="349045at2759"/>
<comment type="subcellular location">
    <subcellularLocation>
        <location evidence="1">Nucleus</location>
    </subcellularLocation>
</comment>
<proteinExistence type="predicted"/>
<evidence type="ECO:0000259" key="4">
    <source>
        <dbReference type="Pfam" id="PF15613"/>
    </source>
</evidence>
<feature type="compositionally biased region" description="Low complexity" evidence="3">
    <location>
        <begin position="294"/>
        <end position="303"/>
    </location>
</feature>
<name>A0A9P6YN59_RHIOR</name>
<dbReference type="PANTHER" id="PTHR42107:SF1">
    <property type="entry name" value="WHIM1 DOMAIN-CONTAINING PROTEIN"/>
    <property type="match status" value="1"/>
</dbReference>
<evidence type="ECO:0000256" key="2">
    <source>
        <dbReference type="ARBA" id="ARBA00023242"/>
    </source>
</evidence>
<feature type="domain" description="WHIM2" evidence="4">
    <location>
        <begin position="155"/>
        <end position="217"/>
    </location>
</feature>
<dbReference type="InterPro" id="IPR028941">
    <property type="entry name" value="WHIM2_dom"/>
</dbReference>
<gene>
    <name evidence="5" type="ORF">G6F51_001422</name>
</gene>
<reference evidence="5" key="1">
    <citation type="journal article" date="2020" name="Microb. Genom.">
        <title>Genetic diversity of clinical and environmental Mucorales isolates obtained from an investigation of mucormycosis cases among solid organ transplant recipients.</title>
        <authorList>
            <person name="Nguyen M.H."/>
            <person name="Kaul D."/>
            <person name="Muto C."/>
            <person name="Cheng S.J."/>
            <person name="Richter R.A."/>
            <person name="Bruno V.M."/>
            <person name="Liu G."/>
            <person name="Beyhan S."/>
            <person name="Sundermann A.J."/>
            <person name="Mounaud S."/>
            <person name="Pasculle A.W."/>
            <person name="Nierman W.C."/>
            <person name="Driscoll E."/>
            <person name="Cumbie R."/>
            <person name="Clancy C.J."/>
            <person name="Dupont C.L."/>
        </authorList>
    </citation>
    <scope>NUCLEOTIDE SEQUENCE</scope>
    <source>
        <strain evidence="5">GL16</strain>
    </source>
</reference>
<dbReference type="AlphaFoldDB" id="A0A9P6YN59"/>
<feature type="region of interest" description="Disordered" evidence="3">
    <location>
        <begin position="276"/>
        <end position="303"/>
    </location>
</feature>
<dbReference type="PANTHER" id="PTHR42107">
    <property type="entry name" value="YALI0D24453P"/>
    <property type="match status" value="1"/>
</dbReference>
<dbReference type="EMBL" id="JAANIT010000105">
    <property type="protein sequence ID" value="KAG1552140.1"/>
    <property type="molecule type" value="Genomic_DNA"/>
</dbReference>
<accession>A0A9P6YN59</accession>
<evidence type="ECO:0000313" key="6">
    <source>
        <dbReference type="Proteomes" id="UP000717996"/>
    </source>
</evidence>
<keyword evidence="2" id="KW-0539">Nucleus</keyword>
<organism evidence="5 6">
    <name type="scientific">Rhizopus oryzae</name>
    <name type="common">Mucormycosis agent</name>
    <name type="synonym">Rhizopus arrhizus var. delemar</name>
    <dbReference type="NCBI Taxonomy" id="64495"/>
    <lineage>
        <taxon>Eukaryota</taxon>
        <taxon>Fungi</taxon>
        <taxon>Fungi incertae sedis</taxon>
        <taxon>Mucoromycota</taxon>
        <taxon>Mucoromycotina</taxon>
        <taxon>Mucoromycetes</taxon>
        <taxon>Mucorales</taxon>
        <taxon>Mucorineae</taxon>
        <taxon>Rhizopodaceae</taxon>
        <taxon>Rhizopus</taxon>
    </lineage>
</organism>